<evidence type="ECO:0000313" key="6">
    <source>
        <dbReference type="Proteomes" id="UP000243201"/>
    </source>
</evidence>
<evidence type="ECO:0000256" key="3">
    <source>
        <dbReference type="ARBA" id="ARBA00023163"/>
    </source>
</evidence>
<protein>
    <submittedName>
        <fullName evidence="5">FadR family transcriptional regulator</fullName>
    </submittedName>
</protein>
<dbReference type="Pfam" id="PF07729">
    <property type="entry name" value="FCD"/>
    <property type="match status" value="1"/>
</dbReference>
<dbReference type="EMBL" id="PNGC01000003">
    <property type="protein sequence ID" value="PMB88884.1"/>
    <property type="molecule type" value="Genomic_DNA"/>
</dbReference>
<dbReference type="SUPFAM" id="SSF48008">
    <property type="entry name" value="GntR ligand-binding domain-like"/>
    <property type="match status" value="1"/>
</dbReference>
<dbReference type="GeneID" id="78353023"/>
<feature type="domain" description="HTH gntR-type" evidence="4">
    <location>
        <begin position="3"/>
        <end position="71"/>
    </location>
</feature>
<sequence>MATGLVDQAVNDILEKILDGVFPPLSSIPKESELADSLGISRLTLREAVKILRDRGVLKVMHGKGTFVADPNTWNDMSTLLDFKSRRTNPRDFGLKLLEIRCLLEVGAAELAALNHTPEDLTAMTEKLDAYDQAISEGDILKATKEDIEFHNAVFSASKNPFIKVILQPLEKAMTHNRIVTTKDAETQAKARMFHHKIRDSIASGNPILAKNAMLAHMEQTRDSLEKV</sequence>
<evidence type="ECO:0000256" key="2">
    <source>
        <dbReference type="ARBA" id="ARBA00023125"/>
    </source>
</evidence>
<dbReference type="RefSeq" id="WP_022865358.1">
    <property type="nucleotide sequence ID" value="NZ_CAUPGC010000010.1"/>
</dbReference>
<accession>A0ABX4UMP4</accession>
<dbReference type="Gene3D" id="1.20.120.530">
    <property type="entry name" value="GntR ligand-binding domain-like"/>
    <property type="match status" value="1"/>
</dbReference>
<dbReference type="SUPFAM" id="SSF46785">
    <property type="entry name" value="Winged helix' DNA-binding domain"/>
    <property type="match status" value="1"/>
</dbReference>
<keyword evidence="1" id="KW-0805">Transcription regulation</keyword>
<organism evidence="5 6">
    <name type="scientific">Varibaculum cambriense</name>
    <dbReference type="NCBI Taxonomy" id="184870"/>
    <lineage>
        <taxon>Bacteria</taxon>
        <taxon>Bacillati</taxon>
        <taxon>Actinomycetota</taxon>
        <taxon>Actinomycetes</taxon>
        <taxon>Actinomycetales</taxon>
        <taxon>Actinomycetaceae</taxon>
        <taxon>Varibaculum</taxon>
    </lineage>
</organism>
<evidence type="ECO:0000259" key="4">
    <source>
        <dbReference type="PROSITE" id="PS50949"/>
    </source>
</evidence>
<dbReference type="InterPro" id="IPR011711">
    <property type="entry name" value="GntR_C"/>
</dbReference>
<dbReference type="InterPro" id="IPR036390">
    <property type="entry name" value="WH_DNA-bd_sf"/>
</dbReference>
<evidence type="ECO:0000313" key="5">
    <source>
        <dbReference type="EMBL" id="PMB88884.1"/>
    </source>
</evidence>
<name>A0ABX4UMP4_9ACTO</name>
<dbReference type="SMART" id="SM00345">
    <property type="entry name" value="HTH_GNTR"/>
    <property type="match status" value="1"/>
</dbReference>
<proteinExistence type="predicted"/>
<dbReference type="PANTHER" id="PTHR43537">
    <property type="entry name" value="TRANSCRIPTIONAL REGULATOR, GNTR FAMILY"/>
    <property type="match status" value="1"/>
</dbReference>
<dbReference type="PRINTS" id="PR00035">
    <property type="entry name" value="HTHGNTR"/>
</dbReference>
<dbReference type="SMART" id="SM00895">
    <property type="entry name" value="FCD"/>
    <property type="match status" value="1"/>
</dbReference>
<comment type="caution">
    <text evidence="5">The sequence shown here is derived from an EMBL/GenBank/DDBJ whole genome shotgun (WGS) entry which is preliminary data.</text>
</comment>
<dbReference type="InterPro" id="IPR000524">
    <property type="entry name" value="Tscrpt_reg_HTH_GntR"/>
</dbReference>
<dbReference type="PANTHER" id="PTHR43537:SF44">
    <property type="entry name" value="GNTR FAMILY REGULATORY PROTEIN"/>
    <property type="match status" value="1"/>
</dbReference>
<keyword evidence="2" id="KW-0238">DNA-binding</keyword>
<reference evidence="5 6" key="1">
    <citation type="submission" date="2017-09" db="EMBL/GenBank/DDBJ databases">
        <title>Bacterial strain isolated from the female urinary microbiota.</title>
        <authorList>
            <person name="Thomas-White K."/>
            <person name="Kumar N."/>
            <person name="Forster S."/>
            <person name="Putonti C."/>
            <person name="Lawley T."/>
            <person name="Wolfe A.J."/>
        </authorList>
    </citation>
    <scope>NUCLEOTIDE SEQUENCE [LARGE SCALE GENOMIC DNA]</scope>
    <source>
        <strain evidence="5 6">UMB0744</strain>
    </source>
</reference>
<gene>
    <name evidence="5" type="ORF">CJ240_07645</name>
</gene>
<evidence type="ECO:0000256" key="1">
    <source>
        <dbReference type="ARBA" id="ARBA00023015"/>
    </source>
</evidence>
<dbReference type="Proteomes" id="UP000243201">
    <property type="component" value="Unassembled WGS sequence"/>
</dbReference>
<dbReference type="PROSITE" id="PS50949">
    <property type="entry name" value="HTH_GNTR"/>
    <property type="match status" value="1"/>
</dbReference>
<dbReference type="InterPro" id="IPR008920">
    <property type="entry name" value="TF_FadR/GntR_C"/>
</dbReference>
<dbReference type="CDD" id="cd07377">
    <property type="entry name" value="WHTH_GntR"/>
    <property type="match status" value="1"/>
</dbReference>
<dbReference type="InterPro" id="IPR036388">
    <property type="entry name" value="WH-like_DNA-bd_sf"/>
</dbReference>
<keyword evidence="3" id="KW-0804">Transcription</keyword>
<dbReference type="Pfam" id="PF00392">
    <property type="entry name" value="GntR"/>
    <property type="match status" value="1"/>
</dbReference>
<keyword evidence="6" id="KW-1185">Reference proteome</keyword>
<dbReference type="Gene3D" id="1.10.10.10">
    <property type="entry name" value="Winged helix-like DNA-binding domain superfamily/Winged helix DNA-binding domain"/>
    <property type="match status" value="1"/>
</dbReference>